<evidence type="ECO:0000256" key="6">
    <source>
        <dbReference type="ARBA" id="ARBA00023242"/>
    </source>
</evidence>
<feature type="domain" description="C2H2-type" evidence="9">
    <location>
        <begin position="743"/>
        <end position="770"/>
    </location>
</feature>
<feature type="domain" description="C2H2-type" evidence="9">
    <location>
        <begin position="771"/>
        <end position="794"/>
    </location>
</feature>
<dbReference type="AlphaFoldDB" id="L7MCP5"/>
<feature type="non-terminal residue" evidence="10">
    <location>
        <position position="1"/>
    </location>
</feature>
<evidence type="ECO:0000256" key="2">
    <source>
        <dbReference type="ARBA" id="ARBA00022723"/>
    </source>
</evidence>
<dbReference type="InterPro" id="IPR013087">
    <property type="entry name" value="Znf_C2H2_type"/>
</dbReference>
<evidence type="ECO:0000313" key="10">
    <source>
        <dbReference type="EMBL" id="JAA61760.1"/>
    </source>
</evidence>
<dbReference type="SUPFAM" id="SSF57667">
    <property type="entry name" value="beta-beta-alpha zinc fingers"/>
    <property type="match status" value="2"/>
</dbReference>
<dbReference type="GO" id="GO:0008270">
    <property type="term" value="F:zinc ion binding"/>
    <property type="evidence" value="ECO:0007669"/>
    <property type="project" value="UniProtKB-KW"/>
</dbReference>
<feature type="compositionally biased region" description="Low complexity" evidence="8">
    <location>
        <begin position="131"/>
        <end position="145"/>
    </location>
</feature>
<keyword evidence="6" id="KW-0539">Nucleus</keyword>
<dbReference type="PROSITE" id="PS50157">
    <property type="entry name" value="ZINC_FINGER_C2H2_2"/>
    <property type="match status" value="5"/>
</dbReference>
<keyword evidence="2" id="KW-0479">Metal-binding</keyword>
<reference evidence="10" key="1">
    <citation type="submission" date="2012-11" db="EMBL/GenBank/DDBJ databases">
        <authorList>
            <person name="Lucero-Rivera Y.E."/>
            <person name="Tovar-Ramirez D."/>
        </authorList>
    </citation>
    <scope>NUCLEOTIDE SEQUENCE</scope>
    <source>
        <tissue evidence="10">Salivary gland</tissue>
    </source>
</reference>
<comment type="subcellular location">
    <subcellularLocation>
        <location evidence="1">Nucleus</location>
    </subcellularLocation>
</comment>
<dbReference type="GO" id="GO:0005634">
    <property type="term" value="C:nucleus"/>
    <property type="evidence" value="ECO:0007669"/>
    <property type="project" value="UniProtKB-SubCell"/>
</dbReference>
<evidence type="ECO:0000256" key="4">
    <source>
        <dbReference type="ARBA" id="ARBA00022771"/>
    </source>
</evidence>
<evidence type="ECO:0000256" key="1">
    <source>
        <dbReference type="ARBA" id="ARBA00004123"/>
    </source>
</evidence>
<keyword evidence="5" id="KW-0862">Zinc</keyword>
<dbReference type="InterPro" id="IPR036236">
    <property type="entry name" value="Znf_C2H2_sf"/>
</dbReference>
<feature type="compositionally biased region" description="Polar residues" evidence="8">
    <location>
        <begin position="63"/>
        <end position="77"/>
    </location>
</feature>
<reference evidence="10" key="2">
    <citation type="journal article" date="2015" name="J. Proteomics">
        <title>Sexual differences in the sialomes of the zebra tick, Rhipicephalus pulchellus.</title>
        <authorList>
            <person name="Tan A.W."/>
            <person name="Francischetti I.M."/>
            <person name="Slovak M."/>
            <person name="Kini R.M."/>
            <person name="Ribeiro J.M."/>
        </authorList>
    </citation>
    <scope>NUCLEOTIDE SEQUENCE</scope>
    <source>
        <tissue evidence="10">Salivary gland</tissue>
    </source>
</reference>
<evidence type="ECO:0000256" key="3">
    <source>
        <dbReference type="ARBA" id="ARBA00022737"/>
    </source>
</evidence>
<dbReference type="Gene3D" id="3.30.160.60">
    <property type="entry name" value="Classic Zinc Finger"/>
    <property type="match status" value="2"/>
</dbReference>
<keyword evidence="3" id="KW-0677">Repeat</keyword>
<feature type="domain" description="C2H2-type" evidence="9">
    <location>
        <begin position="233"/>
        <end position="255"/>
    </location>
</feature>
<dbReference type="PANTHER" id="PTHR24394:SF44">
    <property type="entry name" value="ZINC FINGER PROTEIN 271-LIKE"/>
    <property type="match status" value="1"/>
</dbReference>
<dbReference type="EMBL" id="GACK01003274">
    <property type="protein sequence ID" value="JAA61760.1"/>
    <property type="molecule type" value="mRNA"/>
</dbReference>
<feature type="domain" description="C2H2-type" evidence="9">
    <location>
        <begin position="370"/>
        <end position="393"/>
    </location>
</feature>
<dbReference type="SMART" id="SM00355">
    <property type="entry name" value="ZnF_C2H2"/>
    <property type="match status" value="17"/>
</dbReference>
<dbReference type="PANTHER" id="PTHR24394">
    <property type="entry name" value="ZINC FINGER PROTEIN"/>
    <property type="match status" value="1"/>
</dbReference>
<evidence type="ECO:0000256" key="8">
    <source>
        <dbReference type="SAM" id="MobiDB-lite"/>
    </source>
</evidence>
<accession>L7MCP5</accession>
<sequence length="1209" mass="134659">CLLHEVLVVRQLVPLSKLRVLSRPIPGQQSSGETVFVMDSTGGAHSMNSALSWTATASAARPTPQTTTSGQTESNLGSHLPASLRTWGELHARRPPSVAYGSSHVMSRNVTNSSNVAIKDRAVVPHVQNRSGGSPSSTTTVSGESEAARRDRQMALLHSNLKDSVLKSGSVPSSADGHSGSEKPQPCVPASLSPDTTASSDAQLVMCECEFGPVDQGTLERHIMSAHVKPFSHSCELCDRKFLTRKELRDHVTCHIRTCAAAAEPERPRGLQQDSESTSFVQECDSLSGVKEGKLPRSAPGEDGRVCEKRLDDNATETGYHWRLRPDLVGSDCLLSFYKCTVGQCRFTTNRASEFSNHLASHRVRELGELICIYCGEKFDAISVLVQHMEGAHRHMVFQCGHCLYRAVLPIHVQLHHQWSHAELELLLLVCTNPTRHTAHAAIPIQRVSLTHYWCSVPNCNFKSFNPDVFECHLSSTHPKAKEYICSICDTPAGSPRQLVQHHCVDHGMDVVQCGICHHSEPTCEIMLKHLCNHHPDSPLGLICRTNQQVEEFEKCVQSFQGSDERPASRSGSSPELSNLAVSSSAVLPDASPTRQSSPLAPAVKTCPFCPNHVVTLAELANHCVAAHQIRCQISDILELMLKNRCASTAKERSLTCPFCSATFLNKDVLQEHIYYEFHYMPIQCEVCSYSTTNKVHLKEHFSSEHAGKFPTFKTCENDDFESWVTKFVSQQEDRCVVIEKPYQCVECTVRFESIGGLRLHLYTHLKYYPYHCSICDECFISQEEVEEHQRSKHHVAGQYSIKQVRFETKEMKIDRFIDTAVTILQQLLDSSLSQQCLWKGCTYESSTKSERDAHMKVHVGQRNTCTRCQFSSYSADVIAWHSKEQHSPVSSSTEAPSCSDVQPVPKNNLRLFACGLCNYRGPNTMSIREHSKIAHPGKAVKLVVPKRKDLYSPAVKSVEQPGRSKEEDGEERLSISLARPKKDTTRLSRWSLNKQKCSCNQCKFVASSEHLLHIHKTNFHGDGQSLNAGLDVANAMSNALTLATRQYSTPASGISQRSSQSACQLDTSTSGLPQSDHVYNCRRCSAQFQSKTSFFNHLAVKHHAYAVCNTCGCGLMNNAQAINHVKKHLTSQSTFTVLRRKQLSNSPTKNLNRDIPTTKWLLQDATDLYVVAPWAPDVRVPLQDFSLQHNLNARVRVRDFGKFLNNDF</sequence>
<protein>
    <submittedName>
        <fullName evidence="10">Putative crooked legs</fullName>
    </submittedName>
</protein>
<evidence type="ECO:0000256" key="5">
    <source>
        <dbReference type="ARBA" id="ARBA00022833"/>
    </source>
</evidence>
<evidence type="ECO:0000256" key="7">
    <source>
        <dbReference type="PROSITE-ProRule" id="PRU00042"/>
    </source>
</evidence>
<dbReference type="PROSITE" id="PS00028">
    <property type="entry name" value="ZINC_FINGER_C2H2_1"/>
    <property type="match status" value="5"/>
</dbReference>
<organism evidence="10">
    <name type="scientific">Rhipicephalus pulchellus</name>
    <name type="common">Yellow backed tick</name>
    <name type="synonym">Dermacentor pulchellus</name>
    <dbReference type="NCBI Taxonomy" id="72859"/>
    <lineage>
        <taxon>Eukaryota</taxon>
        <taxon>Metazoa</taxon>
        <taxon>Ecdysozoa</taxon>
        <taxon>Arthropoda</taxon>
        <taxon>Chelicerata</taxon>
        <taxon>Arachnida</taxon>
        <taxon>Acari</taxon>
        <taxon>Parasitiformes</taxon>
        <taxon>Ixodida</taxon>
        <taxon>Ixodoidea</taxon>
        <taxon>Ixodidae</taxon>
        <taxon>Rhipicephalinae</taxon>
        <taxon>Rhipicephalus</taxon>
        <taxon>Rhipicephalus</taxon>
    </lineage>
</organism>
<proteinExistence type="evidence at transcript level"/>
<dbReference type="GO" id="GO:0000981">
    <property type="term" value="F:DNA-binding transcription factor activity, RNA polymerase II-specific"/>
    <property type="evidence" value="ECO:0007669"/>
    <property type="project" value="TreeGrafter"/>
</dbReference>
<feature type="region of interest" description="Disordered" evidence="8">
    <location>
        <begin position="56"/>
        <end position="79"/>
    </location>
</feature>
<keyword evidence="4 7" id="KW-0863">Zinc-finger</keyword>
<feature type="region of interest" description="Disordered" evidence="8">
    <location>
        <begin position="113"/>
        <end position="195"/>
    </location>
</feature>
<feature type="domain" description="C2H2-type" evidence="9">
    <location>
        <begin position="683"/>
        <end position="711"/>
    </location>
</feature>
<name>L7MCP5_RHIPC</name>
<evidence type="ECO:0000259" key="9">
    <source>
        <dbReference type="PROSITE" id="PS50157"/>
    </source>
</evidence>